<name>A0A9E7HYR7_9LILI</name>
<proteinExistence type="predicted"/>
<protein>
    <submittedName>
        <fullName evidence="1">Uncharacterized protein</fullName>
    </submittedName>
</protein>
<dbReference type="AlphaFoldDB" id="A0A9E7HYR7"/>
<evidence type="ECO:0000313" key="1">
    <source>
        <dbReference type="EMBL" id="URE37968.1"/>
    </source>
</evidence>
<dbReference type="EMBL" id="CP097510">
    <property type="protein sequence ID" value="URE37968.1"/>
    <property type="molecule type" value="Genomic_DNA"/>
</dbReference>
<keyword evidence="2" id="KW-1185">Reference proteome</keyword>
<organism evidence="1 2">
    <name type="scientific">Musa troglodytarum</name>
    <name type="common">fe'i banana</name>
    <dbReference type="NCBI Taxonomy" id="320322"/>
    <lineage>
        <taxon>Eukaryota</taxon>
        <taxon>Viridiplantae</taxon>
        <taxon>Streptophyta</taxon>
        <taxon>Embryophyta</taxon>
        <taxon>Tracheophyta</taxon>
        <taxon>Spermatophyta</taxon>
        <taxon>Magnoliopsida</taxon>
        <taxon>Liliopsida</taxon>
        <taxon>Zingiberales</taxon>
        <taxon>Musaceae</taxon>
        <taxon>Musa</taxon>
    </lineage>
</organism>
<gene>
    <name evidence="1" type="ORF">MUK42_34816</name>
</gene>
<feature type="non-terminal residue" evidence="1">
    <location>
        <position position="1"/>
    </location>
</feature>
<accession>A0A9E7HYR7</accession>
<dbReference type="Proteomes" id="UP001055439">
    <property type="component" value="Chromosome 8"/>
</dbReference>
<sequence>SIPFVDSPPPVNTPFCSSVSPLSDIVLDDDLLDAPLSTFPSISTSSYALARMHPSTSHLQAKVCDCLISPVTTNSLGSIASPALLPFPSRNTSMKEAPVHENPKHLELLCQSSIWIYDAFEQKNDIAKAVEEELEKVMSAYGYEIVQTPSVDIELWPCQQ</sequence>
<reference evidence="1" key="1">
    <citation type="submission" date="2022-05" db="EMBL/GenBank/DDBJ databases">
        <title>The Musa troglodytarum L. genome provides insights into the mechanism of non-climacteric behaviour and enrichment of carotenoids.</title>
        <authorList>
            <person name="Wang J."/>
        </authorList>
    </citation>
    <scope>NUCLEOTIDE SEQUENCE</scope>
    <source>
        <tissue evidence="1">Leaf</tissue>
    </source>
</reference>
<dbReference type="OrthoDB" id="434619at2759"/>
<evidence type="ECO:0000313" key="2">
    <source>
        <dbReference type="Proteomes" id="UP001055439"/>
    </source>
</evidence>